<evidence type="ECO:0000313" key="3">
    <source>
        <dbReference type="EMBL" id="MDM0045086.1"/>
    </source>
</evidence>
<proteinExistence type="predicted"/>
<dbReference type="Pfam" id="PF05229">
    <property type="entry name" value="SCPU"/>
    <property type="match status" value="1"/>
</dbReference>
<keyword evidence="1" id="KW-0732">Signal</keyword>
<dbReference type="InterPro" id="IPR007893">
    <property type="entry name" value="Spore_coat_U/FanG"/>
</dbReference>
<organism evidence="3 4">
    <name type="scientific">Variovorax dokdonensis</name>
    <dbReference type="NCBI Taxonomy" id="344883"/>
    <lineage>
        <taxon>Bacteria</taxon>
        <taxon>Pseudomonadati</taxon>
        <taxon>Pseudomonadota</taxon>
        <taxon>Betaproteobacteria</taxon>
        <taxon>Burkholderiales</taxon>
        <taxon>Comamonadaceae</taxon>
        <taxon>Variovorax</taxon>
    </lineage>
</organism>
<dbReference type="Proteomes" id="UP001174908">
    <property type="component" value="Unassembled WGS sequence"/>
</dbReference>
<feature type="signal peptide" evidence="1">
    <location>
        <begin position="1"/>
        <end position="22"/>
    </location>
</feature>
<comment type="caution">
    <text evidence="3">The sequence shown here is derived from an EMBL/GenBank/DDBJ whole genome shotgun (WGS) entry which is preliminary data.</text>
</comment>
<feature type="domain" description="Spore coat protein U/FanG" evidence="2">
    <location>
        <begin position="27"/>
        <end position="164"/>
    </location>
</feature>
<dbReference type="EMBL" id="JASZYV010000002">
    <property type="protein sequence ID" value="MDM0045086.1"/>
    <property type="molecule type" value="Genomic_DNA"/>
</dbReference>
<keyword evidence="4" id="KW-1185">Reference proteome</keyword>
<accession>A0ABT7NAW2</accession>
<name>A0ABT7NAW2_9BURK</name>
<evidence type="ECO:0000256" key="1">
    <source>
        <dbReference type="SAM" id="SignalP"/>
    </source>
</evidence>
<protein>
    <submittedName>
        <fullName evidence="3">Spore coat U domain-containing protein</fullName>
    </submittedName>
</protein>
<dbReference type="PANTHER" id="PTHR37089">
    <property type="entry name" value="PROTEIN U-RELATED"/>
    <property type="match status" value="1"/>
</dbReference>
<dbReference type="SMART" id="SM00972">
    <property type="entry name" value="SCPU"/>
    <property type="match status" value="1"/>
</dbReference>
<reference evidence="3" key="1">
    <citation type="submission" date="2023-06" db="EMBL/GenBank/DDBJ databases">
        <authorList>
            <person name="Jiang Y."/>
            <person name="Liu Q."/>
        </authorList>
    </citation>
    <scope>NUCLEOTIDE SEQUENCE</scope>
    <source>
        <strain evidence="3">CGMCC 1.12089</strain>
    </source>
</reference>
<dbReference type="RefSeq" id="WP_286660188.1">
    <property type="nucleotide sequence ID" value="NZ_JASZYV010000002.1"/>
</dbReference>
<gene>
    <name evidence="3" type="ORF">QTH91_11385</name>
</gene>
<feature type="chain" id="PRO_5046430642" evidence="1">
    <location>
        <begin position="23"/>
        <end position="168"/>
    </location>
</feature>
<evidence type="ECO:0000259" key="2">
    <source>
        <dbReference type="Pfam" id="PF05229"/>
    </source>
</evidence>
<sequence>MNKLFVVSVLAGLTSFAGLANAVTKSATFEVNLTVVKTCSVSASALSFGSADAGTTTDLTGTSTISVKCSKGTPYTVALQSTNKTGDINGAGVLKGQTSGNNDTVAYQLTRGSGNVGATVWGTGTNSWTPSNTAGNTETVTVYGRVTGGSLNVQPDTYKDTVTVSVEY</sequence>
<evidence type="ECO:0000313" key="4">
    <source>
        <dbReference type="Proteomes" id="UP001174908"/>
    </source>
</evidence>
<dbReference type="InterPro" id="IPR053167">
    <property type="entry name" value="Spore_coat_component"/>
</dbReference>